<feature type="domain" description="Dendritic cell-specific transmembrane protein-like" evidence="5">
    <location>
        <begin position="2"/>
        <end position="30"/>
    </location>
</feature>
<proteinExistence type="predicted"/>
<evidence type="ECO:0000313" key="8">
    <source>
        <dbReference type="Proteomes" id="UP000288716"/>
    </source>
</evidence>
<evidence type="ECO:0000256" key="2">
    <source>
        <dbReference type="ARBA" id="ARBA00022692"/>
    </source>
</evidence>
<keyword evidence="2" id="KW-0812">Transmembrane</keyword>
<comment type="subcellular location">
    <subcellularLocation>
        <location evidence="1">Membrane</location>
        <topology evidence="1">Multi-pass membrane protein</topology>
    </subcellularLocation>
</comment>
<dbReference type="OrthoDB" id="6514499at2759"/>
<evidence type="ECO:0000256" key="1">
    <source>
        <dbReference type="ARBA" id="ARBA00004141"/>
    </source>
</evidence>
<dbReference type="EMBL" id="NCKV01006629">
    <property type="protein sequence ID" value="RWS23349.1"/>
    <property type="molecule type" value="Genomic_DNA"/>
</dbReference>
<dbReference type="Pfam" id="PF26037">
    <property type="entry name" value="zf-RING_DCST1_C"/>
    <property type="match status" value="1"/>
</dbReference>
<evidence type="ECO:0000259" key="5">
    <source>
        <dbReference type="Pfam" id="PF07782"/>
    </source>
</evidence>
<keyword evidence="3" id="KW-1133">Transmembrane helix</keyword>
<protein>
    <submittedName>
        <fullName evidence="7">DC-STAMP domain-containing protein 1-like protein</fullName>
    </submittedName>
</protein>
<reference evidence="7 8" key="1">
    <citation type="journal article" date="2018" name="Gigascience">
        <title>Genomes of trombidid mites reveal novel predicted allergens and laterally-transferred genes associated with secondary metabolism.</title>
        <authorList>
            <person name="Dong X."/>
            <person name="Chaisiri K."/>
            <person name="Xia D."/>
            <person name="Armstrong S.D."/>
            <person name="Fang Y."/>
            <person name="Donnelly M.J."/>
            <person name="Kadowaki T."/>
            <person name="McGarry J.W."/>
            <person name="Darby A.C."/>
            <person name="Makepeace B.L."/>
        </authorList>
    </citation>
    <scope>NUCLEOTIDE SEQUENCE [LARGE SCALE GENOMIC DNA]</scope>
    <source>
        <strain evidence="7">UoL-UT</strain>
    </source>
</reference>
<feature type="domain" description="E3 ubiquitin-protein ligase DCST1-like C-terminal" evidence="6">
    <location>
        <begin position="85"/>
        <end position="127"/>
    </location>
</feature>
<dbReference type="STRING" id="299467.A0A443S733"/>
<name>A0A443S733_9ACAR</name>
<sequence>YIEAYFLRFRRLVCGLFYPKREKQRILYLYNDRLKKRKNYVRYLVHRLKKLVQEKSLSVDRGLLVSLAQHWSYFRFLRLFSCAKRCCIVCDEKENPTFVSCSNTDCDLIYCEQCWKAVNRKCYGCLPIESDGTDLSDDDV</sequence>
<evidence type="ECO:0000256" key="4">
    <source>
        <dbReference type="ARBA" id="ARBA00023136"/>
    </source>
</evidence>
<comment type="caution">
    <text evidence="7">The sequence shown here is derived from an EMBL/GenBank/DDBJ whole genome shotgun (WGS) entry which is preliminary data.</text>
</comment>
<accession>A0A443S733</accession>
<dbReference type="Proteomes" id="UP000288716">
    <property type="component" value="Unassembled WGS sequence"/>
</dbReference>
<keyword evidence="4" id="KW-0472">Membrane</keyword>
<dbReference type="InterPro" id="IPR012858">
    <property type="entry name" value="DC_STAMP-like"/>
</dbReference>
<gene>
    <name evidence="7" type="ORF">B4U80_01587</name>
</gene>
<dbReference type="PANTHER" id="PTHR21041:SF17">
    <property type="entry name" value="E3 UBIQUITIN-PROTEIN LIGASE DCST1"/>
    <property type="match status" value="1"/>
</dbReference>
<evidence type="ECO:0000259" key="6">
    <source>
        <dbReference type="Pfam" id="PF26037"/>
    </source>
</evidence>
<dbReference type="VEuPathDB" id="VectorBase:LDEU008691"/>
<dbReference type="GO" id="GO:0016020">
    <property type="term" value="C:membrane"/>
    <property type="evidence" value="ECO:0007669"/>
    <property type="project" value="UniProtKB-SubCell"/>
</dbReference>
<dbReference type="InterPro" id="IPR058842">
    <property type="entry name" value="DCST1_C"/>
</dbReference>
<dbReference type="AlphaFoldDB" id="A0A443S733"/>
<dbReference type="PANTHER" id="PTHR21041">
    <property type="entry name" value="DENDRITIC CELL-SPECIFIC TRANSMEMBRANE PROTEIN"/>
    <property type="match status" value="1"/>
</dbReference>
<evidence type="ECO:0000256" key="3">
    <source>
        <dbReference type="ARBA" id="ARBA00022989"/>
    </source>
</evidence>
<organism evidence="7 8">
    <name type="scientific">Leptotrombidium deliense</name>
    <dbReference type="NCBI Taxonomy" id="299467"/>
    <lineage>
        <taxon>Eukaryota</taxon>
        <taxon>Metazoa</taxon>
        <taxon>Ecdysozoa</taxon>
        <taxon>Arthropoda</taxon>
        <taxon>Chelicerata</taxon>
        <taxon>Arachnida</taxon>
        <taxon>Acari</taxon>
        <taxon>Acariformes</taxon>
        <taxon>Trombidiformes</taxon>
        <taxon>Prostigmata</taxon>
        <taxon>Anystina</taxon>
        <taxon>Parasitengona</taxon>
        <taxon>Trombiculoidea</taxon>
        <taxon>Trombiculidae</taxon>
        <taxon>Leptotrombidium</taxon>
    </lineage>
</organism>
<dbReference type="InterPro" id="IPR051856">
    <property type="entry name" value="CSR-E3_Ligase_Protein"/>
</dbReference>
<keyword evidence="8" id="KW-1185">Reference proteome</keyword>
<dbReference type="Pfam" id="PF07782">
    <property type="entry name" value="DC_STAMP"/>
    <property type="match status" value="1"/>
</dbReference>
<evidence type="ECO:0000313" key="7">
    <source>
        <dbReference type="EMBL" id="RWS23349.1"/>
    </source>
</evidence>
<feature type="non-terminal residue" evidence="7">
    <location>
        <position position="1"/>
    </location>
</feature>